<name>A0A226CWD2_FOLCA</name>
<dbReference type="InterPro" id="IPR056681">
    <property type="entry name" value="DUF7779"/>
</dbReference>
<evidence type="ECO:0000313" key="3">
    <source>
        <dbReference type="Proteomes" id="UP000198287"/>
    </source>
</evidence>
<dbReference type="InterPro" id="IPR011990">
    <property type="entry name" value="TPR-like_helical_dom_sf"/>
</dbReference>
<proteinExistence type="predicted"/>
<dbReference type="OMA" id="ARAYHAN"/>
<feature type="domain" description="DUF7779" evidence="1">
    <location>
        <begin position="430"/>
        <end position="504"/>
    </location>
</feature>
<dbReference type="SUPFAM" id="SSF52540">
    <property type="entry name" value="P-loop containing nucleoside triphosphate hydrolases"/>
    <property type="match status" value="1"/>
</dbReference>
<evidence type="ECO:0000259" key="1">
    <source>
        <dbReference type="Pfam" id="PF25000"/>
    </source>
</evidence>
<dbReference type="Pfam" id="PF25000">
    <property type="entry name" value="DUF7779"/>
    <property type="match status" value="1"/>
</dbReference>
<dbReference type="Gene3D" id="3.40.50.300">
    <property type="entry name" value="P-loop containing nucleotide triphosphate hydrolases"/>
    <property type="match status" value="1"/>
</dbReference>
<dbReference type="InterPro" id="IPR027417">
    <property type="entry name" value="P-loop_NTPase"/>
</dbReference>
<dbReference type="PANTHER" id="PTHR35205:SF1">
    <property type="entry name" value="ZU5 DOMAIN-CONTAINING PROTEIN"/>
    <property type="match status" value="1"/>
</dbReference>
<dbReference type="SUPFAM" id="SSF48452">
    <property type="entry name" value="TPR-like"/>
    <property type="match status" value="1"/>
</dbReference>
<dbReference type="STRING" id="158441.A0A226CWD2"/>
<dbReference type="PANTHER" id="PTHR35205">
    <property type="entry name" value="NB-ARC AND TPR DOMAIN PROTEIN"/>
    <property type="match status" value="1"/>
</dbReference>
<organism evidence="2 3">
    <name type="scientific">Folsomia candida</name>
    <name type="common">Springtail</name>
    <dbReference type="NCBI Taxonomy" id="158441"/>
    <lineage>
        <taxon>Eukaryota</taxon>
        <taxon>Metazoa</taxon>
        <taxon>Ecdysozoa</taxon>
        <taxon>Arthropoda</taxon>
        <taxon>Hexapoda</taxon>
        <taxon>Collembola</taxon>
        <taxon>Entomobryomorpha</taxon>
        <taxon>Isotomoidea</taxon>
        <taxon>Isotomidae</taxon>
        <taxon>Proisotominae</taxon>
        <taxon>Folsomia</taxon>
    </lineage>
</organism>
<comment type="caution">
    <text evidence="2">The sequence shown here is derived from an EMBL/GenBank/DDBJ whole genome shotgun (WGS) entry which is preliminary data.</text>
</comment>
<evidence type="ECO:0000313" key="2">
    <source>
        <dbReference type="EMBL" id="OXA36827.1"/>
    </source>
</evidence>
<gene>
    <name evidence="2" type="ORF">Fcan01_28409</name>
</gene>
<accession>A0A226CWD2</accession>
<dbReference type="OrthoDB" id="7617259at2759"/>
<dbReference type="Gene3D" id="1.25.40.10">
    <property type="entry name" value="Tetratricopeptide repeat domain"/>
    <property type="match status" value="2"/>
</dbReference>
<dbReference type="EMBL" id="LNIX01000071">
    <property type="protein sequence ID" value="OXA36827.1"/>
    <property type="molecule type" value="Genomic_DNA"/>
</dbReference>
<dbReference type="Pfam" id="PF13374">
    <property type="entry name" value="TPR_10"/>
    <property type="match status" value="1"/>
</dbReference>
<dbReference type="AlphaFoldDB" id="A0A226CWD2"/>
<dbReference type="Proteomes" id="UP000198287">
    <property type="component" value="Unassembled WGS sequence"/>
</dbReference>
<keyword evidence="3" id="KW-1185">Reference proteome</keyword>
<protein>
    <recommendedName>
        <fullName evidence="1">DUF7779 domain-containing protein</fullName>
    </recommendedName>
</protein>
<sequence>MTTTVFEEAHWVKLRYLLDGCVKFVQGIMSDKKNKWEITTKQNIFNILPNNKKWTQQELHVLNQRDIDKWDITLCFRVIHLPPAIWDSWGVPFIFTASEQEGIKCIKDIRNMMNHHGRDEYITECEFESSCTKAAEKLKLLSIIPEDIDSLIREARLQVHIKQLLRILCAPPQSGNFAGRVTEAKTLLKFLDNQSQRALVICGLAGMGKTELIKNLIYHSCQEDGITILWLHGETFDSLRDSFLKIAGQLSISYLDKDEPINIWCKVLNVPIICGARKLLVVIDNAEGHELFNNATRKISELSNAKLIVTSTNRDICGGESEILSLDVFEIEDAMKFVITHLAWDRLQAETLCIRLGCYPLALQQAIAYIKHQRNISLEGDSYNISNFLAVFDIQPQDLLDTTLNQSQYGKSALKTISMSITSLHVSSGENAILLLQLISLMKPDEIAVDFLLTRMSNLFEISLDDIEDGLRMLKTHSLIISSNRVLTIHRLVQDVTRYLMKSEYEQHIRRILTNLVIKGWSRSEIGHAVQIWKHAANMDSVVRDHSAFPVKLVGRLLKLSLFNEAYEFALLNVDILKHSLGENNRDTLRMERELATSIGWMDRTEAATMILEKLLEKSTTVFGIEDEDTLRIAHQLAIYIPDDLDAIQRNKYILEIRQRKYSEDLKSIYISKHNLGLRNIFAGNFEQAMEILKEVYEWRCSRYGSSYSETLRTKHAVGLCLYYENDYANAKETFEDVLQSRNQVLGEEHFDTIRTRRVLAFVLREMGLNNYLHYYSHPRTVVVANSIPPPNTICKAFQVGFDIIPEPPQSSLVLWELKAVVVNCDILVGIHKNISDEPHFCAELETMDHPNPQEDVMPEIHRQCSEGITFPAELHQNVVSLGSVRRFGKDGETQEERGKDGKHFRRIAMHRLEFTEDDEIEEGRRIEKMWK</sequence>
<reference evidence="2 3" key="1">
    <citation type="submission" date="2015-12" db="EMBL/GenBank/DDBJ databases">
        <title>The genome of Folsomia candida.</title>
        <authorList>
            <person name="Faddeeva A."/>
            <person name="Derks M.F."/>
            <person name="Anvar Y."/>
            <person name="Smit S."/>
            <person name="Van Straalen N."/>
            <person name="Roelofs D."/>
        </authorList>
    </citation>
    <scope>NUCLEOTIDE SEQUENCE [LARGE SCALE GENOMIC DNA]</scope>
    <source>
        <strain evidence="2 3">VU population</strain>
        <tissue evidence="2">Whole body</tissue>
    </source>
</reference>